<accession>A0A9D1TNU1</accession>
<dbReference type="InterPro" id="IPR036830">
    <property type="entry name" value="PP_kinase_middle_dom_sf"/>
</dbReference>
<dbReference type="SUPFAM" id="SSF140356">
    <property type="entry name" value="PPK N-terminal domain-like"/>
    <property type="match status" value="1"/>
</dbReference>
<proteinExistence type="inferred from homology"/>
<feature type="domain" description="Polyphosphate kinase middle" evidence="7">
    <location>
        <begin position="130"/>
        <end position="308"/>
    </location>
</feature>
<reference evidence="11" key="2">
    <citation type="submission" date="2021-04" db="EMBL/GenBank/DDBJ databases">
        <authorList>
            <person name="Gilroy R."/>
        </authorList>
    </citation>
    <scope>NUCLEOTIDE SEQUENCE</scope>
    <source>
        <strain evidence="11">Gambia11-129</strain>
    </source>
</reference>
<comment type="similarity">
    <text evidence="6">Belongs to the polyphosphate kinase 1 (PPK1) family.</text>
</comment>
<dbReference type="Gene3D" id="3.30.870.10">
    <property type="entry name" value="Endonuclease Chain A"/>
    <property type="match status" value="2"/>
</dbReference>
<evidence type="ECO:0000313" key="12">
    <source>
        <dbReference type="Proteomes" id="UP000823936"/>
    </source>
</evidence>
<dbReference type="EMBL" id="DXHU01000023">
    <property type="protein sequence ID" value="HIV99346.1"/>
    <property type="molecule type" value="Genomic_DNA"/>
</dbReference>
<keyword evidence="5" id="KW-0067">ATP-binding</keyword>
<feature type="domain" description="Polyphosphate kinase C-terminal" evidence="9">
    <location>
        <begin position="511"/>
        <end position="678"/>
    </location>
</feature>
<dbReference type="GO" id="GO:0005524">
    <property type="term" value="F:ATP binding"/>
    <property type="evidence" value="ECO:0007669"/>
    <property type="project" value="UniProtKB-KW"/>
</dbReference>
<dbReference type="PANTHER" id="PTHR30218:SF0">
    <property type="entry name" value="POLYPHOSPHATE KINASE"/>
    <property type="match status" value="1"/>
</dbReference>
<dbReference type="NCBIfam" id="TIGR03705">
    <property type="entry name" value="poly_P_kin"/>
    <property type="match status" value="1"/>
</dbReference>
<comment type="caution">
    <text evidence="11">The sequence shown here is derived from an EMBL/GenBank/DDBJ whole genome shotgun (WGS) entry which is preliminary data.</text>
</comment>
<dbReference type="PIRSF" id="PIRSF015589">
    <property type="entry name" value="PP_kinase"/>
    <property type="match status" value="1"/>
</dbReference>
<dbReference type="EC" id="2.7.4.1" evidence="6"/>
<evidence type="ECO:0000256" key="5">
    <source>
        <dbReference type="ARBA" id="ARBA00022840"/>
    </source>
</evidence>
<evidence type="ECO:0000256" key="2">
    <source>
        <dbReference type="ARBA" id="ARBA00022679"/>
    </source>
</evidence>
<evidence type="ECO:0000256" key="6">
    <source>
        <dbReference type="RuleBase" id="RU003800"/>
    </source>
</evidence>
<evidence type="ECO:0000256" key="3">
    <source>
        <dbReference type="ARBA" id="ARBA00022741"/>
    </source>
</evidence>
<protein>
    <recommendedName>
        <fullName evidence="6">Polyphosphate kinase</fullName>
        <ecNumber evidence="6">2.7.4.1</ecNumber>
    </recommendedName>
</protein>
<evidence type="ECO:0000256" key="1">
    <source>
        <dbReference type="ARBA" id="ARBA00022553"/>
    </source>
</evidence>
<organism evidence="11 12">
    <name type="scientific">Candidatus Ornithospirochaeta avicola</name>
    <dbReference type="NCBI Taxonomy" id="2840896"/>
    <lineage>
        <taxon>Bacteria</taxon>
        <taxon>Pseudomonadati</taxon>
        <taxon>Spirochaetota</taxon>
        <taxon>Spirochaetia</taxon>
        <taxon>Spirochaetales</taxon>
        <taxon>Spirochaetaceae</taxon>
        <taxon>Spirochaetaceae incertae sedis</taxon>
        <taxon>Candidatus Ornithospirochaeta</taxon>
    </lineage>
</organism>
<keyword evidence="1 6" id="KW-0597">Phosphoprotein</keyword>
<dbReference type="PANTHER" id="PTHR30218">
    <property type="entry name" value="POLYPHOSPHATE KINASE"/>
    <property type="match status" value="1"/>
</dbReference>
<keyword evidence="4 11" id="KW-0418">Kinase</keyword>
<evidence type="ECO:0000259" key="10">
    <source>
        <dbReference type="Pfam" id="PF17941"/>
    </source>
</evidence>
<dbReference type="InterPro" id="IPR025200">
    <property type="entry name" value="PPK_C_dom2"/>
</dbReference>
<dbReference type="InterPro" id="IPR041108">
    <property type="entry name" value="PP_kinase_C_1"/>
</dbReference>
<dbReference type="Gene3D" id="3.30.1840.10">
    <property type="entry name" value="Polyphosphate kinase middle domain"/>
    <property type="match status" value="1"/>
</dbReference>
<keyword evidence="3" id="KW-0547">Nucleotide-binding</keyword>
<evidence type="ECO:0000259" key="9">
    <source>
        <dbReference type="Pfam" id="PF13090"/>
    </source>
</evidence>
<sequence length="689" mass="79794">MKENDKTIARLIRAPYINREYSWLNFNLRVLDQAMDLTNPLLERAKFLSIFKSNLDEFTMVRLGSLENSNINEPDERENKTELTASEQIESLLMLYPELYRKADHVFNFLNTELYHKGINIIKGKDLSVKQREKCLEYFNSYMLARISPLVLDQKHPLIRFWNLRTYMVLLLERNGREMFGVVSLSPSIERIYQIPGGKKKHLILAEELLYTFGDLAFPGYKVKSKALMRVTRNADFEANMEEADIDYNFDFSKFIKTKVEERTNLSPVRVEINSSESTIINYIAKQIKIKKNHIFTSESYFDFKFLFLLKDFLEKEKAEELLYKNFTPYFDPALKENSICEYVKKKDIFLSYPYDSMDVLIKLLNEAAEAKDVVSIKITIYRLTDHSRVIEPLLKAAENGKDVTALMELCARFDEENNLYYANRLRDAGCTVFYGLGDYKVHSKIVSITKVNGRKISYITHIGTGNYNESTSRQYTDLNIITANQEIGEDGARFFRNLAIQNLENDYKRLLVAPKGLKSALIAEIEKETEKKEEGLIRAKFNSLTDKDMIDKLIEASKAGVKIELVIRGICCLLPKIESVTENISVTSIVGRFLEHSRIYSFGRGEDQRLYISSADLMTRNTSRRIEIACPILDQEVKEKINSLLSLILSDNVKARRLSSDGKYYKIENITESIDSQDRCLKEKRSNI</sequence>
<dbReference type="SUPFAM" id="SSF143724">
    <property type="entry name" value="PHP14-like"/>
    <property type="match status" value="1"/>
</dbReference>
<dbReference type="AlphaFoldDB" id="A0A9D1TNU1"/>
<feature type="domain" description="Polyphosphate kinase N-terminal" evidence="8">
    <location>
        <begin position="16"/>
        <end position="121"/>
    </location>
</feature>
<comment type="function">
    <text evidence="6">Catalyzes the reversible transfer of the terminal phosphate of ATP to form a long-chain polyphosphate (polyP).</text>
</comment>
<dbReference type="Pfam" id="PF17941">
    <property type="entry name" value="PP_kinase_C_1"/>
    <property type="match status" value="1"/>
</dbReference>
<dbReference type="Pfam" id="PF02503">
    <property type="entry name" value="PP_kinase"/>
    <property type="match status" value="1"/>
</dbReference>
<feature type="domain" description="Polyphosphate kinase C-terminal" evidence="10">
    <location>
        <begin position="340"/>
        <end position="501"/>
    </location>
</feature>
<dbReference type="Gene3D" id="1.20.58.310">
    <property type="entry name" value="Polyphosphate kinase N-terminal domain"/>
    <property type="match status" value="1"/>
</dbReference>
<dbReference type="InterPro" id="IPR036832">
    <property type="entry name" value="PPK_N_dom_sf"/>
</dbReference>
<dbReference type="Pfam" id="PF13089">
    <property type="entry name" value="PP_kinase_N"/>
    <property type="match status" value="1"/>
</dbReference>
<comment type="catalytic activity">
    <reaction evidence="6">
        <text>[phosphate](n) + ATP = [phosphate](n+1) + ADP</text>
        <dbReference type="Rhea" id="RHEA:19573"/>
        <dbReference type="Rhea" id="RHEA-COMP:9859"/>
        <dbReference type="Rhea" id="RHEA-COMP:14280"/>
        <dbReference type="ChEBI" id="CHEBI:16838"/>
        <dbReference type="ChEBI" id="CHEBI:30616"/>
        <dbReference type="ChEBI" id="CHEBI:456216"/>
        <dbReference type="EC" id="2.7.4.1"/>
    </reaction>
</comment>
<dbReference type="SUPFAM" id="SSF56024">
    <property type="entry name" value="Phospholipase D/nuclease"/>
    <property type="match status" value="2"/>
</dbReference>
<reference evidence="11" key="1">
    <citation type="journal article" date="2021" name="PeerJ">
        <title>Extensive microbial diversity within the chicken gut microbiome revealed by metagenomics and culture.</title>
        <authorList>
            <person name="Gilroy R."/>
            <person name="Ravi A."/>
            <person name="Getino M."/>
            <person name="Pursley I."/>
            <person name="Horton D.L."/>
            <person name="Alikhan N.F."/>
            <person name="Baker D."/>
            <person name="Gharbi K."/>
            <person name="Hall N."/>
            <person name="Watson M."/>
            <person name="Adriaenssens E.M."/>
            <person name="Foster-Nyarko E."/>
            <person name="Jarju S."/>
            <person name="Secka A."/>
            <person name="Antonio M."/>
            <person name="Oren A."/>
            <person name="Chaudhuri R.R."/>
            <person name="La Ragione R."/>
            <person name="Hildebrand F."/>
            <person name="Pallen M.J."/>
        </authorList>
    </citation>
    <scope>NUCLEOTIDE SEQUENCE</scope>
    <source>
        <strain evidence="11">Gambia11-129</strain>
    </source>
</reference>
<gene>
    <name evidence="11" type="primary">ppk1</name>
    <name evidence="11" type="ORF">IAB12_06190</name>
</gene>
<dbReference type="GO" id="GO:0008976">
    <property type="term" value="F:polyphosphate kinase activity"/>
    <property type="evidence" value="ECO:0007669"/>
    <property type="project" value="UniProtKB-EC"/>
</dbReference>
<dbReference type="InterPro" id="IPR024953">
    <property type="entry name" value="PP_kinase_middle"/>
</dbReference>
<dbReference type="Pfam" id="PF13090">
    <property type="entry name" value="PP_kinase_C"/>
    <property type="match status" value="1"/>
</dbReference>
<dbReference type="InterPro" id="IPR025198">
    <property type="entry name" value="PPK_N_dom"/>
</dbReference>
<dbReference type="Proteomes" id="UP000823936">
    <property type="component" value="Unassembled WGS sequence"/>
</dbReference>
<dbReference type="GO" id="GO:0006799">
    <property type="term" value="P:polyphosphate biosynthetic process"/>
    <property type="evidence" value="ECO:0007669"/>
    <property type="project" value="InterPro"/>
</dbReference>
<evidence type="ECO:0000259" key="8">
    <source>
        <dbReference type="Pfam" id="PF13089"/>
    </source>
</evidence>
<evidence type="ECO:0000256" key="4">
    <source>
        <dbReference type="ARBA" id="ARBA00022777"/>
    </source>
</evidence>
<evidence type="ECO:0000313" key="11">
    <source>
        <dbReference type="EMBL" id="HIV99346.1"/>
    </source>
</evidence>
<comment type="PTM">
    <text evidence="6">An intermediate of this reaction is the autophosphorylated ppk in which a phosphate is covalently linked to a histidine residue through a N-P bond.</text>
</comment>
<keyword evidence="2 6" id="KW-0808">Transferase</keyword>
<dbReference type="GO" id="GO:0009358">
    <property type="term" value="C:polyphosphate kinase complex"/>
    <property type="evidence" value="ECO:0007669"/>
    <property type="project" value="InterPro"/>
</dbReference>
<name>A0A9D1TNU1_9SPIO</name>
<evidence type="ECO:0000259" key="7">
    <source>
        <dbReference type="Pfam" id="PF02503"/>
    </source>
</evidence>
<dbReference type="InterPro" id="IPR003414">
    <property type="entry name" value="PP_kinase"/>
</dbReference>